<gene>
    <name evidence="1" type="ORF">KR76_10605</name>
</gene>
<dbReference type="Pfam" id="PF07336">
    <property type="entry name" value="ABATE"/>
    <property type="match status" value="1"/>
</dbReference>
<dbReference type="Pfam" id="PF11706">
    <property type="entry name" value="zf-CGNR"/>
    <property type="match status" value="1"/>
</dbReference>
<dbReference type="RefSeq" id="WP_038678149.1">
    <property type="nucleotide sequence ID" value="NZ_BJMC01000008.1"/>
</dbReference>
<dbReference type="Gene3D" id="1.10.3300.10">
    <property type="entry name" value="Jann2411-like domain"/>
    <property type="match status" value="1"/>
</dbReference>
<dbReference type="STRING" id="2045.KR76_10605"/>
<proteinExistence type="predicted"/>
<accession>A0A0A1DI95</accession>
<dbReference type="AlphaFoldDB" id="A0A0A1DI95"/>
<dbReference type="eggNOG" id="COG5516">
    <property type="taxonomic scope" value="Bacteria"/>
</dbReference>
<dbReference type="PANTHER" id="PTHR35525:SF3">
    <property type="entry name" value="BLL6575 PROTEIN"/>
    <property type="match status" value="1"/>
</dbReference>
<reference evidence="1 2" key="1">
    <citation type="journal article" date="2015" name="Genome Announc.">
        <title>Complete Genome Sequence of Steroid-Transforming Nocardioides simplex VKM Ac-2033D.</title>
        <authorList>
            <person name="Shtratnikova V.Y."/>
            <person name="Schelkunov M.I."/>
            <person name="Pekov Y.A."/>
            <person name="Fokina V.V."/>
            <person name="Logacheva M.D."/>
            <person name="Sokolov S.L."/>
            <person name="Bragin E.Y."/>
            <person name="Ashapkin V.V."/>
            <person name="Donova M.V."/>
        </authorList>
    </citation>
    <scope>NUCLEOTIDE SEQUENCE [LARGE SCALE GENOMIC DNA]</scope>
    <source>
        <strain evidence="1 2">VKM Ac-2033D</strain>
    </source>
</reference>
<protein>
    <submittedName>
        <fullName evidence="1">Uncharacterized protein</fullName>
    </submittedName>
</protein>
<dbReference type="Proteomes" id="UP000030300">
    <property type="component" value="Chromosome"/>
</dbReference>
<dbReference type="KEGG" id="psim:KR76_10605"/>
<keyword evidence="2" id="KW-1185">Reference proteome</keyword>
<name>A0A0A1DI95_NOCSI</name>
<sequence>MVFAHDTSLALQAAVALTNSALEPVTLTTPDELEAFFAEHGYTGRHDGDQAEVDAVRAIVPRLRALLTAGRDQAVDIVNAMLREASALPQLRRHDGYDWHLHAVDPERPLAERITVETAMAMIDVIRADEMSRLAVCADDGCEGVVLDLSRNRSKRFCSVACGNRNAVAAYRARQANDG</sequence>
<dbReference type="EMBL" id="CP009896">
    <property type="protein sequence ID" value="AIY17086.1"/>
    <property type="molecule type" value="Genomic_DNA"/>
</dbReference>
<dbReference type="InterPro" id="IPR021005">
    <property type="entry name" value="Znf_CGNR"/>
</dbReference>
<dbReference type="HOGENOM" id="CLU_087298_1_0_11"/>
<evidence type="ECO:0000313" key="1">
    <source>
        <dbReference type="EMBL" id="AIY17086.1"/>
    </source>
</evidence>
<dbReference type="InterPro" id="IPR010852">
    <property type="entry name" value="ABATE"/>
</dbReference>
<dbReference type="PANTHER" id="PTHR35525">
    <property type="entry name" value="BLL6575 PROTEIN"/>
    <property type="match status" value="1"/>
</dbReference>
<dbReference type="SUPFAM" id="SSF160904">
    <property type="entry name" value="Jann2411-like"/>
    <property type="match status" value="1"/>
</dbReference>
<evidence type="ECO:0000313" key="2">
    <source>
        <dbReference type="Proteomes" id="UP000030300"/>
    </source>
</evidence>
<dbReference type="OrthoDB" id="3531194at2"/>
<dbReference type="GeneID" id="96609343"/>
<dbReference type="InterPro" id="IPR023286">
    <property type="entry name" value="ABATE_dom_sf"/>
</dbReference>
<organism evidence="1 2">
    <name type="scientific">Nocardioides simplex</name>
    <name type="common">Arthrobacter simplex</name>
    <dbReference type="NCBI Taxonomy" id="2045"/>
    <lineage>
        <taxon>Bacteria</taxon>
        <taxon>Bacillati</taxon>
        <taxon>Actinomycetota</taxon>
        <taxon>Actinomycetes</taxon>
        <taxon>Propionibacteriales</taxon>
        <taxon>Nocardioidaceae</taxon>
        <taxon>Pimelobacter</taxon>
    </lineage>
</organism>